<dbReference type="InterPro" id="IPR001250">
    <property type="entry name" value="Man6P_Isoase-1"/>
</dbReference>
<feature type="domain" description="Phosphomannose isomerase type I catalytic" evidence="10">
    <location>
        <begin position="2"/>
        <end position="147"/>
    </location>
</feature>
<feature type="domain" description="Mannose-6-phosphate isomerase cupin" evidence="11">
    <location>
        <begin position="320"/>
        <end position="393"/>
    </location>
</feature>
<evidence type="ECO:0000256" key="3">
    <source>
        <dbReference type="ARBA" id="ARBA00010772"/>
    </source>
</evidence>
<evidence type="ECO:0000256" key="7">
    <source>
        <dbReference type="ARBA" id="ARBA00023235"/>
    </source>
</evidence>
<name>A0ABX8GGK6_9CELL</name>
<keyword evidence="13" id="KW-1185">Reference proteome</keyword>
<keyword evidence="6" id="KW-0862">Zinc</keyword>
<dbReference type="EMBL" id="CP076023">
    <property type="protein sequence ID" value="QWC15040.1"/>
    <property type="molecule type" value="Genomic_DNA"/>
</dbReference>
<dbReference type="InterPro" id="IPR014710">
    <property type="entry name" value="RmlC-like_jellyroll"/>
</dbReference>
<keyword evidence="7 12" id="KW-0413">Isomerase</keyword>
<protein>
    <recommendedName>
        <fullName evidence="4">mannose-6-phosphate isomerase</fullName>
        <ecNumber evidence="4">5.3.1.8</ecNumber>
    </recommendedName>
    <alternativeName>
        <fullName evidence="8">Phosphohexomutase</fullName>
    </alternativeName>
    <alternativeName>
        <fullName evidence="9">Phosphomannose isomerase</fullName>
    </alternativeName>
</protein>
<evidence type="ECO:0000256" key="8">
    <source>
        <dbReference type="ARBA" id="ARBA00029741"/>
    </source>
</evidence>
<dbReference type="PANTHER" id="PTHR10309:SF0">
    <property type="entry name" value="MANNOSE-6-PHOSPHATE ISOMERASE"/>
    <property type="match status" value="1"/>
</dbReference>
<evidence type="ECO:0000256" key="9">
    <source>
        <dbReference type="ARBA" id="ARBA00030762"/>
    </source>
</evidence>
<dbReference type="PIRSF" id="PIRSF001480">
    <property type="entry name" value="Mannose-6-phosphate_isomerase"/>
    <property type="match status" value="1"/>
</dbReference>
<dbReference type="InterPro" id="IPR011051">
    <property type="entry name" value="RmlC_Cupin_sf"/>
</dbReference>
<sequence length="397" mass="42168">MQGLEPTFQAYAWGSTTAIPELLGFAPGTEPVAEAWFGGHPSSSSRLTGHGGESLHTAIARRPGALLGADVASRFGEQLPFLLKVIAAVRPLSLQVHPSVELAQEGYAREDARGVPLDDPRRSYRDRNHKPELVYALTAFEALVGFRAPRRTAEILRGLEHPVARQLHKTVTADPSPTGVQEAFTRLVSVGTRPTPREVRELAEEFRARLRSGSPSPRTDHAVDLLEHAYPGDPGAVTAVLLNPVTLRPGEALFVPAGAVHAYLDGVAVEVMANSDNVLRAGLTAKHVDIPELLRAVDCVAAPPIRIAPEHVYDATDVYYVPVDDFELSVTSVTSSGACRLPSSGPRVVLCIEGPVRLRAATGDELDLSTGGAAFVPAADGALTVTGEGRLIQASVP</sequence>
<keyword evidence="5" id="KW-0479">Metal-binding</keyword>
<dbReference type="InterPro" id="IPR046457">
    <property type="entry name" value="PMI_typeI_cat"/>
</dbReference>
<dbReference type="PANTHER" id="PTHR10309">
    <property type="entry name" value="MANNOSE-6-PHOSPHATE ISOMERASE"/>
    <property type="match status" value="1"/>
</dbReference>
<dbReference type="InterPro" id="IPR049071">
    <property type="entry name" value="MPI_cupin_dom"/>
</dbReference>
<dbReference type="PROSITE" id="PS00965">
    <property type="entry name" value="PMI_I_1"/>
    <property type="match status" value="1"/>
</dbReference>
<proteinExistence type="inferred from homology"/>
<dbReference type="NCBIfam" id="TIGR00218">
    <property type="entry name" value="manA"/>
    <property type="match status" value="1"/>
</dbReference>
<organism evidence="12 13">
    <name type="scientific">Cellulomonas dongxiuzhuiae</name>
    <dbReference type="NCBI Taxonomy" id="2819979"/>
    <lineage>
        <taxon>Bacteria</taxon>
        <taxon>Bacillati</taxon>
        <taxon>Actinomycetota</taxon>
        <taxon>Actinomycetes</taxon>
        <taxon>Micrococcales</taxon>
        <taxon>Cellulomonadaceae</taxon>
        <taxon>Cellulomonas</taxon>
    </lineage>
</organism>
<dbReference type="InterPro" id="IPR016305">
    <property type="entry name" value="Mannose-6-P_Isomerase"/>
</dbReference>
<evidence type="ECO:0000256" key="5">
    <source>
        <dbReference type="ARBA" id="ARBA00022723"/>
    </source>
</evidence>
<dbReference type="Proteomes" id="UP000679335">
    <property type="component" value="Chromosome"/>
</dbReference>
<accession>A0ABX8GGK6</accession>
<evidence type="ECO:0000256" key="6">
    <source>
        <dbReference type="ARBA" id="ARBA00022833"/>
    </source>
</evidence>
<dbReference type="InterPro" id="IPR018050">
    <property type="entry name" value="Pmannose_isomerase-type1_CS"/>
</dbReference>
<evidence type="ECO:0000256" key="4">
    <source>
        <dbReference type="ARBA" id="ARBA00011956"/>
    </source>
</evidence>
<reference evidence="12 13" key="1">
    <citation type="submission" date="2021-05" db="EMBL/GenBank/DDBJ databases">
        <title>Novel species in genus Cellulomonas.</title>
        <authorList>
            <person name="Zhang G."/>
        </authorList>
    </citation>
    <scope>NUCLEOTIDE SEQUENCE [LARGE SCALE GENOMIC DNA]</scope>
    <source>
        <strain evidence="13">zg-ZUI157</strain>
    </source>
</reference>
<evidence type="ECO:0000259" key="11">
    <source>
        <dbReference type="Pfam" id="PF21621"/>
    </source>
</evidence>
<comment type="cofactor">
    <cofactor evidence="2">
        <name>Zn(2+)</name>
        <dbReference type="ChEBI" id="CHEBI:29105"/>
    </cofactor>
</comment>
<dbReference type="EC" id="5.3.1.8" evidence="4"/>
<dbReference type="CDD" id="cd07011">
    <property type="entry name" value="cupin_PMI_type_I_N"/>
    <property type="match status" value="1"/>
</dbReference>
<dbReference type="Gene3D" id="2.60.120.10">
    <property type="entry name" value="Jelly Rolls"/>
    <property type="match status" value="2"/>
</dbReference>
<dbReference type="SUPFAM" id="SSF51182">
    <property type="entry name" value="RmlC-like cupins"/>
    <property type="match status" value="1"/>
</dbReference>
<gene>
    <name evidence="12" type="primary">manA</name>
    <name evidence="12" type="ORF">KKR89_11935</name>
</gene>
<dbReference type="PRINTS" id="PR00714">
    <property type="entry name" value="MAN6PISMRASE"/>
</dbReference>
<evidence type="ECO:0000256" key="1">
    <source>
        <dbReference type="ARBA" id="ARBA00000757"/>
    </source>
</evidence>
<comment type="similarity">
    <text evidence="3">Belongs to the mannose-6-phosphate isomerase type 1 family.</text>
</comment>
<evidence type="ECO:0000259" key="10">
    <source>
        <dbReference type="Pfam" id="PF20511"/>
    </source>
</evidence>
<evidence type="ECO:0000256" key="2">
    <source>
        <dbReference type="ARBA" id="ARBA00001947"/>
    </source>
</evidence>
<dbReference type="GO" id="GO:0004476">
    <property type="term" value="F:mannose-6-phosphate isomerase activity"/>
    <property type="evidence" value="ECO:0007669"/>
    <property type="project" value="UniProtKB-EC"/>
</dbReference>
<evidence type="ECO:0000313" key="13">
    <source>
        <dbReference type="Proteomes" id="UP000679335"/>
    </source>
</evidence>
<dbReference type="Pfam" id="PF21621">
    <property type="entry name" value="MPI_cupin_dom"/>
    <property type="match status" value="1"/>
</dbReference>
<evidence type="ECO:0000313" key="12">
    <source>
        <dbReference type="EMBL" id="QWC15040.1"/>
    </source>
</evidence>
<dbReference type="Pfam" id="PF20511">
    <property type="entry name" value="PMI_typeI_cat"/>
    <property type="match status" value="1"/>
</dbReference>
<comment type="catalytic activity">
    <reaction evidence="1">
        <text>D-mannose 6-phosphate = D-fructose 6-phosphate</text>
        <dbReference type="Rhea" id="RHEA:12356"/>
        <dbReference type="ChEBI" id="CHEBI:58735"/>
        <dbReference type="ChEBI" id="CHEBI:61527"/>
        <dbReference type="EC" id="5.3.1.8"/>
    </reaction>
</comment>
<dbReference type="Gene3D" id="1.10.441.10">
    <property type="entry name" value="Phosphomannose Isomerase, domain 2"/>
    <property type="match status" value="1"/>
</dbReference>
<dbReference type="RefSeq" id="WP_208195530.1">
    <property type="nucleotide sequence ID" value="NZ_CP076023.1"/>
</dbReference>